<accession>A0AA35M5W4</accession>
<keyword evidence="4" id="KW-0479">Metal-binding</keyword>
<evidence type="ECO:0000256" key="5">
    <source>
        <dbReference type="ARBA" id="ARBA00022729"/>
    </source>
</evidence>
<keyword evidence="3" id="KW-0964">Secreted</keyword>
<dbReference type="PANTHER" id="PTHR33353:SF10">
    <property type="entry name" value="ENDO-BETA-1,4-GLUCANASE D"/>
    <property type="match status" value="1"/>
</dbReference>
<evidence type="ECO:0000256" key="16">
    <source>
        <dbReference type="SAM" id="SignalP"/>
    </source>
</evidence>
<dbReference type="GO" id="GO:0046872">
    <property type="term" value="F:metal ion binding"/>
    <property type="evidence" value="ECO:0007669"/>
    <property type="project" value="UniProtKB-KW"/>
</dbReference>
<dbReference type="CDD" id="cd21175">
    <property type="entry name" value="LPMO_AA9"/>
    <property type="match status" value="1"/>
</dbReference>
<comment type="cofactor">
    <cofactor evidence="1">
        <name>Cu(2+)</name>
        <dbReference type="ChEBI" id="CHEBI:29036"/>
    </cofactor>
</comment>
<dbReference type="InterPro" id="IPR005103">
    <property type="entry name" value="AA9_LPMO"/>
</dbReference>
<comment type="caution">
    <text evidence="18">The sequence shown here is derived from an EMBL/GenBank/DDBJ whole genome shotgun (WGS) entry which is preliminary data.</text>
</comment>
<reference evidence="18" key="1">
    <citation type="submission" date="2023-01" db="EMBL/GenBank/DDBJ databases">
        <authorList>
            <person name="Piombo E."/>
        </authorList>
    </citation>
    <scope>NUCLEOTIDE SEQUENCE</scope>
</reference>
<keyword evidence="7" id="KW-0560">Oxidoreductase</keyword>
<protein>
    <recommendedName>
        <fullName evidence="15">lytic cellulose monooxygenase (C4-dehydrogenating)</fullName>
        <ecNumber evidence="15">1.14.99.56</ecNumber>
    </recommendedName>
</protein>
<evidence type="ECO:0000313" key="19">
    <source>
        <dbReference type="Proteomes" id="UP001160390"/>
    </source>
</evidence>
<keyword evidence="6" id="KW-0136">Cellulose degradation</keyword>
<evidence type="ECO:0000256" key="7">
    <source>
        <dbReference type="ARBA" id="ARBA00023002"/>
    </source>
</evidence>
<keyword evidence="19" id="KW-1185">Reference proteome</keyword>
<comment type="subcellular location">
    <subcellularLocation>
        <location evidence="2">Secreted</location>
    </subcellularLocation>
</comment>
<evidence type="ECO:0000256" key="1">
    <source>
        <dbReference type="ARBA" id="ARBA00001973"/>
    </source>
</evidence>
<evidence type="ECO:0000313" key="18">
    <source>
        <dbReference type="EMBL" id="CAI6090679.1"/>
    </source>
</evidence>
<evidence type="ECO:0000256" key="12">
    <source>
        <dbReference type="ARBA" id="ARBA00023326"/>
    </source>
</evidence>
<dbReference type="EMBL" id="CABFNP030001029">
    <property type="protein sequence ID" value="CAI6090679.1"/>
    <property type="molecule type" value="Genomic_DNA"/>
</dbReference>
<dbReference type="InterPro" id="IPR049892">
    <property type="entry name" value="AA9"/>
</dbReference>
<evidence type="ECO:0000256" key="15">
    <source>
        <dbReference type="ARBA" id="ARBA00047174"/>
    </source>
</evidence>
<evidence type="ECO:0000256" key="4">
    <source>
        <dbReference type="ARBA" id="ARBA00022723"/>
    </source>
</evidence>
<comment type="catalytic activity">
    <reaction evidence="14">
        <text>[(1-&gt;4)-beta-D-glucosyl]n+m + reduced acceptor + O2 = 4-dehydro-beta-D-glucosyl-[(1-&gt;4)-beta-D-glucosyl]n-1 + [(1-&gt;4)-beta-D-glucosyl]m + acceptor + H2O.</text>
        <dbReference type="EC" id="1.14.99.56"/>
    </reaction>
</comment>
<evidence type="ECO:0000256" key="9">
    <source>
        <dbReference type="ARBA" id="ARBA00023033"/>
    </source>
</evidence>
<feature type="chain" id="PRO_5041399183" description="lytic cellulose monooxygenase (C4-dehydrogenating)" evidence="16">
    <location>
        <begin position="17"/>
        <end position="236"/>
    </location>
</feature>
<dbReference type="Proteomes" id="UP001160390">
    <property type="component" value="Unassembled WGS sequence"/>
</dbReference>
<dbReference type="GO" id="GO:0030245">
    <property type="term" value="P:cellulose catabolic process"/>
    <property type="evidence" value="ECO:0007669"/>
    <property type="project" value="UniProtKB-KW"/>
</dbReference>
<evidence type="ECO:0000256" key="10">
    <source>
        <dbReference type="ARBA" id="ARBA00023157"/>
    </source>
</evidence>
<dbReference type="GO" id="GO:0005576">
    <property type="term" value="C:extracellular region"/>
    <property type="evidence" value="ECO:0007669"/>
    <property type="project" value="UniProtKB-SubCell"/>
</dbReference>
<dbReference type="EC" id="1.14.99.56" evidence="15"/>
<keyword evidence="11" id="KW-0119">Carbohydrate metabolism</keyword>
<keyword evidence="5 16" id="KW-0732">Signal</keyword>
<feature type="domain" description="Auxiliary Activity family 9 catalytic" evidence="17">
    <location>
        <begin position="22"/>
        <end position="225"/>
    </location>
</feature>
<comment type="similarity">
    <text evidence="13">Belongs to the polysaccharide monooxygenase AA9 family.</text>
</comment>
<dbReference type="GO" id="GO:0004497">
    <property type="term" value="F:monooxygenase activity"/>
    <property type="evidence" value="ECO:0007669"/>
    <property type="project" value="UniProtKB-KW"/>
</dbReference>
<keyword evidence="9" id="KW-0503">Monooxygenase</keyword>
<organism evidence="18 19">
    <name type="scientific">Clonostachys chloroleuca</name>
    <dbReference type="NCBI Taxonomy" id="1926264"/>
    <lineage>
        <taxon>Eukaryota</taxon>
        <taxon>Fungi</taxon>
        <taxon>Dikarya</taxon>
        <taxon>Ascomycota</taxon>
        <taxon>Pezizomycotina</taxon>
        <taxon>Sordariomycetes</taxon>
        <taxon>Hypocreomycetidae</taxon>
        <taxon>Hypocreales</taxon>
        <taxon>Bionectriaceae</taxon>
        <taxon>Clonostachys</taxon>
    </lineage>
</organism>
<dbReference type="Gene3D" id="2.70.50.70">
    <property type="match status" value="1"/>
</dbReference>
<evidence type="ECO:0000256" key="8">
    <source>
        <dbReference type="ARBA" id="ARBA00023008"/>
    </source>
</evidence>
<evidence type="ECO:0000256" key="11">
    <source>
        <dbReference type="ARBA" id="ARBA00023277"/>
    </source>
</evidence>
<evidence type="ECO:0000256" key="3">
    <source>
        <dbReference type="ARBA" id="ARBA00022525"/>
    </source>
</evidence>
<keyword evidence="10" id="KW-1015">Disulfide bond</keyword>
<evidence type="ECO:0000256" key="6">
    <source>
        <dbReference type="ARBA" id="ARBA00023001"/>
    </source>
</evidence>
<evidence type="ECO:0000256" key="13">
    <source>
        <dbReference type="ARBA" id="ARBA00044502"/>
    </source>
</evidence>
<evidence type="ECO:0000256" key="2">
    <source>
        <dbReference type="ARBA" id="ARBA00004613"/>
    </source>
</evidence>
<proteinExistence type="inferred from homology"/>
<dbReference type="AlphaFoldDB" id="A0AA35M5W4"/>
<name>A0AA35M5W4_9HYPO</name>
<feature type="signal peptide" evidence="16">
    <location>
        <begin position="1"/>
        <end position="16"/>
    </location>
</feature>
<evidence type="ECO:0000256" key="14">
    <source>
        <dbReference type="ARBA" id="ARBA00045077"/>
    </source>
</evidence>
<evidence type="ECO:0000259" key="17">
    <source>
        <dbReference type="Pfam" id="PF03443"/>
    </source>
</evidence>
<keyword evidence="12" id="KW-0624">Polysaccharide degradation</keyword>
<keyword evidence="8" id="KW-0186">Copper</keyword>
<dbReference type="Pfam" id="PF03443">
    <property type="entry name" value="AA9"/>
    <property type="match status" value="1"/>
</dbReference>
<dbReference type="PANTHER" id="PTHR33353">
    <property type="entry name" value="PUTATIVE (AFU_ORTHOLOGUE AFUA_1G12560)-RELATED"/>
    <property type="match status" value="1"/>
</dbReference>
<sequence length="236" mass="26620">MKAFAAILSSLALVHAHYQDSFQYTIYDGKESERFEYIREIEFPWDFPDMDVTGPNMTCNRMSEIPFTKQDTKTLDVVAGQSLELRTPSSIIHQGPLLFYMAKVPDGGKVEEFDGKGNVWFKIFQDEPSIVDERIRWPNFEQKQVSVKIPECIPDGEYLLRLEHIGLHDAFHELGAQFFISCVHLNVTGGSGSFEPASLLSFPGSYDPTDPGLLIHIFYPVPTNYTAPGGPVLQCH</sequence>
<gene>
    <name evidence="18" type="ORF">CCHLO57077_00014967</name>
</gene>